<feature type="domain" description="ADF-H" evidence="5">
    <location>
        <begin position="4"/>
        <end position="135"/>
    </location>
</feature>
<dbReference type="GO" id="GO:0005884">
    <property type="term" value="C:actin filament"/>
    <property type="evidence" value="ECO:0007669"/>
    <property type="project" value="TreeGrafter"/>
</dbReference>
<gene>
    <name evidence="6" type="primary">DBNL</name>
</gene>
<dbReference type="GO" id="GO:0045211">
    <property type="term" value="C:postsynaptic membrane"/>
    <property type="evidence" value="ECO:0007669"/>
    <property type="project" value="TreeGrafter"/>
</dbReference>
<dbReference type="AlphaFoldDB" id="A0A7U0TIC0"/>
<dbReference type="GO" id="GO:0030027">
    <property type="term" value="C:lamellipodium"/>
    <property type="evidence" value="ECO:0007669"/>
    <property type="project" value="TreeGrafter"/>
</dbReference>
<organism evidence="6">
    <name type="scientific">Cryptocotyle lingua</name>
    <dbReference type="NCBI Taxonomy" id="66766"/>
    <lineage>
        <taxon>Eukaryota</taxon>
        <taxon>Metazoa</taxon>
        <taxon>Spiralia</taxon>
        <taxon>Lophotrochozoa</taxon>
        <taxon>Platyhelminthes</taxon>
        <taxon>Trematoda</taxon>
        <taxon>Digenea</taxon>
        <taxon>Opisthorchiida</taxon>
        <taxon>Opisthorchiata</taxon>
        <taxon>Heterophyidae</taxon>
        <taxon>Cryptocotyle</taxon>
    </lineage>
</organism>
<dbReference type="PANTHER" id="PTHR10829:SF25">
    <property type="entry name" value="DREBRIN-LIKE PROTEIN"/>
    <property type="match status" value="1"/>
</dbReference>
<sequence>MTLDLNTNGTALRSAVDAVLDGKYSWIVFGYSGTSYTLDVVNHGQNTEDMFNEFSPGRVMFGFVRASENSSARLSRVPAKYVFIFWQGEGVPEKYKLVCTQHGDVIKQLCRTTHLTVYARTEDDLDWKEIINKLERISGVGCSAPTDDIDWTPPVVGTVYKKVDPKAEIPQNGNRLEFWKKQQEQQSNPPAPPAAARKKATGFVRPICDEPDEKETSSARSMVLKQSRHSEMSSVIKNRLNLYRENTNGLTSSVPQKVDPRAEIMLARKLSQTSCDDTDNGTVSSNYKKINPLEEIMRARKLSQPMVDDIGNEKVSPEGTNWQRADPRSEILAAREAAARAKVEEEPTKTDNQYQRTDAEAEIRAARLSRSGEAVKNGTNGTPAPAVPHPTPPVFQQAAATEKSFEPPAPEPQPHPVATDVEPSAPSAVSQSDHGLVAVCLYDYTAGEDDELSFTVGDHIFHIQQIDEGWWLGVSADGRQGLFPANYVELIA</sequence>
<feature type="compositionally biased region" description="Basic and acidic residues" evidence="3">
    <location>
        <begin position="337"/>
        <end position="349"/>
    </location>
</feature>
<evidence type="ECO:0000256" key="2">
    <source>
        <dbReference type="PROSITE-ProRule" id="PRU00192"/>
    </source>
</evidence>
<reference evidence="6" key="1">
    <citation type="submission" date="2020-12" db="EMBL/GenBank/DDBJ databases">
        <title>Neural signatures in transcriptome of heterophyid trematode Cryptocolyle lingua.</title>
        <authorList>
            <person name="Gorbushin A.M."/>
            <person name="Tolstenkov O."/>
        </authorList>
    </citation>
    <scope>NUCLEOTIDE SEQUENCE</scope>
</reference>
<dbReference type="GO" id="GO:0030427">
    <property type="term" value="C:site of polarized growth"/>
    <property type="evidence" value="ECO:0007669"/>
    <property type="project" value="TreeGrafter"/>
</dbReference>
<dbReference type="InterPro" id="IPR036028">
    <property type="entry name" value="SH3-like_dom_sf"/>
</dbReference>
<evidence type="ECO:0000259" key="5">
    <source>
        <dbReference type="PROSITE" id="PS51263"/>
    </source>
</evidence>
<dbReference type="PROSITE" id="PS50002">
    <property type="entry name" value="SH3"/>
    <property type="match status" value="1"/>
</dbReference>
<dbReference type="PRINTS" id="PR00452">
    <property type="entry name" value="SH3DOMAIN"/>
</dbReference>
<keyword evidence="1 2" id="KW-0728">SH3 domain</keyword>
<dbReference type="InterPro" id="IPR002108">
    <property type="entry name" value="ADF-H"/>
</dbReference>
<dbReference type="GO" id="GO:0030425">
    <property type="term" value="C:dendrite"/>
    <property type="evidence" value="ECO:0007669"/>
    <property type="project" value="TreeGrafter"/>
</dbReference>
<dbReference type="SMART" id="SM00326">
    <property type="entry name" value="SH3"/>
    <property type="match status" value="1"/>
</dbReference>
<dbReference type="Pfam" id="PF14604">
    <property type="entry name" value="SH3_9"/>
    <property type="match status" value="1"/>
</dbReference>
<evidence type="ECO:0000313" key="6">
    <source>
        <dbReference type="EMBL" id="QQY02570.1"/>
    </source>
</evidence>
<feature type="region of interest" description="Disordered" evidence="3">
    <location>
        <begin position="208"/>
        <end position="230"/>
    </location>
</feature>
<feature type="region of interest" description="Disordered" evidence="3">
    <location>
        <begin position="335"/>
        <end position="430"/>
    </location>
</feature>
<dbReference type="FunFam" id="2.30.30.40:FF:000046">
    <property type="entry name" value="Drebrin-like protein isoform B"/>
    <property type="match status" value="1"/>
</dbReference>
<dbReference type="Gene3D" id="3.40.20.10">
    <property type="entry name" value="Severin"/>
    <property type="match status" value="1"/>
</dbReference>
<proteinExistence type="evidence at transcript level"/>
<evidence type="ECO:0000256" key="3">
    <source>
        <dbReference type="SAM" id="MobiDB-lite"/>
    </source>
</evidence>
<dbReference type="SUPFAM" id="SSF55753">
    <property type="entry name" value="Actin depolymerizing proteins"/>
    <property type="match status" value="1"/>
</dbReference>
<dbReference type="PROSITE" id="PS51263">
    <property type="entry name" value="ADF_H"/>
    <property type="match status" value="1"/>
</dbReference>
<dbReference type="GO" id="GO:0014069">
    <property type="term" value="C:postsynaptic density"/>
    <property type="evidence" value="ECO:0007669"/>
    <property type="project" value="TreeGrafter"/>
</dbReference>
<evidence type="ECO:0000256" key="1">
    <source>
        <dbReference type="ARBA" id="ARBA00022443"/>
    </source>
</evidence>
<dbReference type="GO" id="GO:0051015">
    <property type="term" value="F:actin filament binding"/>
    <property type="evidence" value="ECO:0007669"/>
    <property type="project" value="TreeGrafter"/>
</dbReference>
<dbReference type="GO" id="GO:0030864">
    <property type="term" value="C:cortical actin cytoskeleton"/>
    <property type="evidence" value="ECO:0007669"/>
    <property type="project" value="TreeGrafter"/>
</dbReference>
<name>A0A7U0TIC0_9TREM</name>
<dbReference type="SMART" id="SM00102">
    <property type="entry name" value="ADF"/>
    <property type="match status" value="1"/>
</dbReference>
<dbReference type="EMBL" id="MW361192">
    <property type="protein sequence ID" value="QQY02570.1"/>
    <property type="molecule type" value="mRNA"/>
</dbReference>
<dbReference type="Gene3D" id="2.30.30.40">
    <property type="entry name" value="SH3 Domains"/>
    <property type="match status" value="1"/>
</dbReference>
<dbReference type="PANTHER" id="PTHR10829">
    <property type="entry name" value="CORTACTIN AND DREBRIN"/>
    <property type="match status" value="1"/>
</dbReference>
<accession>A0A7U0TIC0</accession>
<feature type="domain" description="SH3" evidence="4">
    <location>
        <begin position="433"/>
        <end position="492"/>
    </location>
</feature>
<dbReference type="Pfam" id="PF00241">
    <property type="entry name" value="Cofilin_ADF"/>
    <property type="match status" value="1"/>
</dbReference>
<dbReference type="GO" id="GO:0030833">
    <property type="term" value="P:regulation of actin filament polymerization"/>
    <property type="evidence" value="ECO:0007669"/>
    <property type="project" value="TreeGrafter"/>
</dbReference>
<dbReference type="InterPro" id="IPR029006">
    <property type="entry name" value="ADF-H/Gelsolin-like_dom_sf"/>
</dbReference>
<dbReference type="GO" id="GO:0048812">
    <property type="term" value="P:neuron projection morphogenesis"/>
    <property type="evidence" value="ECO:0007669"/>
    <property type="project" value="TreeGrafter"/>
</dbReference>
<dbReference type="GO" id="GO:0045773">
    <property type="term" value="P:positive regulation of axon extension"/>
    <property type="evidence" value="ECO:0007669"/>
    <property type="project" value="TreeGrafter"/>
</dbReference>
<dbReference type="InterPro" id="IPR001452">
    <property type="entry name" value="SH3_domain"/>
</dbReference>
<protein>
    <submittedName>
        <fullName evidence="6">Drebrin-like protein-like protein</fullName>
    </submittedName>
</protein>
<evidence type="ECO:0000259" key="4">
    <source>
        <dbReference type="PROSITE" id="PS50002"/>
    </source>
</evidence>
<dbReference type="SUPFAM" id="SSF50044">
    <property type="entry name" value="SH3-domain"/>
    <property type="match status" value="1"/>
</dbReference>
<dbReference type="CDD" id="cd11819">
    <property type="entry name" value="SH3_Cortactin_like"/>
    <property type="match status" value="1"/>
</dbReference>
<dbReference type="GO" id="GO:0098974">
    <property type="term" value="P:postsynaptic actin cytoskeleton organization"/>
    <property type="evidence" value="ECO:0007669"/>
    <property type="project" value="TreeGrafter"/>
</dbReference>